<proteinExistence type="predicted"/>
<evidence type="ECO:0000313" key="1">
    <source>
        <dbReference type="EMBL" id="KAJ9064433.1"/>
    </source>
</evidence>
<comment type="caution">
    <text evidence="1">The sequence shown here is derived from an EMBL/GenBank/DDBJ whole genome shotgun (WGS) entry which is preliminary data.</text>
</comment>
<protein>
    <submittedName>
        <fullName evidence="1">Epidermal growth factor-binding protein type B</fullName>
        <ecNumber evidence="1">3.4.21.-</ecNumber>
    </submittedName>
</protein>
<name>A0ACC2SQ05_9FUNG</name>
<gene>
    <name evidence="1" type="primary">KLK13_7</name>
    <name evidence="1" type="ORF">DSO57_1030716</name>
</gene>
<accession>A0ACC2SQ05</accession>
<dbReference type="Proteomes" id="UP001165960">
    <property type="component" value="Unassembled WGS sequence"/>
</dbReference>
<sequence>MLLNLFFMGHLAALPNPFEDFKFLASVYSNGVFLCGGTFITNDVVLTAAHCVRNSQPSFSVIDHFQEVAHDGLEEHSLFAVKCIKLSPRFSFGTFPINDIAILKLHRERQPSDHIALDYFRYVSEPGFKFEAIEWKHYPDGSKNPFPVSTNILPLANCSLFEESLPAQILCVSFSTPPNIEFGGPLIYRDSKETVLVGIFSWLKPSINRLPSIFTRVDHHTRWISNFTRFGTEVSSEDCPSTRTLGE</sequence>
<keyword evidence="2" id="KW-1185">Reference proteome</keyword>
<evidence type="ECO:0000313" key="2">
    <source>
        <dbReference type="Proteomes" id="UP001165960"/>
    </source>
</evidence>
<dbReference type="EMBL" id="QTSX02004474">
    <property type="protein sequence ID" value="KAJ9064433.1"/>
    <property type="molecule type" value="Genomic_DNA"/>
</dbReference>
<dbReference type="EC" id="3.4.21.-" evidence="1"/>
<organism evidence="1 2">
    <name type="scientific">Entomophthora muscae</name>
    <dbReference type="NCBI Taxonomy" id="34485"/>
    <lineage>
        <taxon>Eukaryota</taxon>
        <taxon>Fungi</taxon>
        <taxon>Fungi incertae sedis</taxon>
        <taxon>Zoopagomycota</taxon>
        <taxon>Entomophthoromycotina</taxon>
        <taxon>Entomophthoromycetes</taxon>
        <taxon>Entomophthorales</taxon>
        <taxon>Entomophthoraceae</taxon>
        <taxon>Entomophthora</taxon>
    </lineage>
</organism>
<reference evidence="1" key="1">
    <citation type="submission" date="2022-04" db="EMBL/GenBank/DDBJ databases">
        <title>Genome of the entomopathogenic fungus Entomophthora muscae.</title>
        <authorList>
            <person name="Elya C."/>
            <person name="Lovett B.R."/>
            <person name="Lee E."/>
            <person name="Macias A.M."/>
            <person name="Hajek A.E."/>
            <person name="De Bivort B.L."/>
            <person name="Kasson M.T."/>
            <person name="De Fine Licht H.H."/>
            <person name="Stajich J.E."/>
        </authorList>
    </citation>
    <scope>NUCLEOTIDE SEQUENCE</scope>
    <source>
        <strain evidence="1">Berkeley</strain>
    </source>
</reference>
<keyword evidence="1" id="KW-0378">Hydrolase</keyword>